<evidence type="ECO:0000259" key="1">
    <source>
        <dbReference type="PROSITE" id="PS50943"/>
    </source>
</evidence>
<dbReference type="EMBL" id="JACXAI010000002">
    <property type="protein sequence ID" value="MBD1379076.1"/>
    <property type="molecule type" value="Genomic_DNA"/>
</dbReference>
<protein>
    <submittedName>
        <fullName evidence="2">Helix-turn-helix transcriptional regulator</fullName>
    </submittedName>
</protein>
<reference evidence="2" key="1">
    <citation type="submission" date="2020-09" db="EMBL/GenBank/DDBJ databases">
        <title>A novel bacterium of genus Bacillus, isolated from South China Sea.</title>
        <authorList>
            <person name="Huang H."/>
            <person name="Mo K."/>
            <person name="Hu Y."/>
        </authorList>
    </citation>
    <scope>NUCLEOTIDE SEQUENCE</scope>
    <source>
        <strain evidence="2">IB182487</strain>
    </source>
</reference>
<dbReference type="SUPFAM" id="SSF47413">
    <property type="entry name" value="lambda repressor-like DNA-binding domains"/>
    <property type="match status" value="1"/>
</dbReference>
<dbReference type="AlphaFoldDB" id="A0A926ND78"/>
<dbReference type="InterPro" id="IPR010982">
    <property type="entry name" value="Lambda_DNA-bd_dom_sf"/>
</dbReference>
<evidence type="ECO:0000313" key="2">
    <source>
        <dbReference type="EMBL" id="MBD1379076.1"/>
    </source>
</evidence>
<accession>A0A926ND78</accession>
<dbReference type="RefSeq" id="WP_191155372.1">
    <property type="nucleotide sequence ID" value="NZ_JACXAI010000002.1"/>
</dbReference>
<sequence>MNYITQEEVDNTFLGQVAEKEQFIEENKEEWLKIGSELQNKRLELGISVSQLSKLLGTSDTRIRNFESGEPVMMSNHLISTYKLALELTKMKQEQKLANFTL</sequence>
<dbReference type="GO" id="GO:0003677">
    <property type="term" value="F:DNA binding"/>
    <property type="evidence" value="ECO:0007669"/>
    <property type="project" value="InterPro"/>
</dbReference>
<dbReference type="Gene3D" id="1.10.260.40">
    <property type="entry name" value="lambda repressor-like DNA-binding domains"/>
    <property type="match status" value="1"/>
</dbReference>
<gene>
    <name evidence="2" type="ORF">IC621_02430</name>
</gene>
<dbReference type="CDD" id="cd00093">
    <property type="entry name" value="HTH_XRE"/>
    <property type="match status" value="1"/>
</dbReference>
<dbReference type="Proteomes" id="UP000626844">
    <property type="component" value="Unassembled WGS sequence"/>
</dbReference>
<proteinExistence type="predicted"/>
<evidence type="ECO:0000313" key="3">
    <source>
        <dbReference type="Proteomes" id="UP000626844"/>
    </source>
</evidence>
<name>A0A926ND78_9BACI</name>
<feature type="domain" description="HTH cro/C1-type" evidence="1">
    <location>
        <begin position="38"/>
        <end position="70"/>
    </location>
</feature>
<dbReference type="PROSITE" id="PS50943">
    <property type="entry name" value="HTH_CROC1"/>
    <property type="match status" value="1"/>
</dbReference>
<keyword evidence="3" id="KW-1185">Reference proteome</keyword>
<comment type="caution">
    <text evidence="2">The sequence shown here is derived from an EMBL/GenBank/DDBJ whole genome shotgun (WGS) entry which is preliminary data.</text>
</comment>
<dbReference type="InterPro" id="IPR001387">
    <property type="entry name" value="Cro/C1-type_HTH"/>
</dbReference>
<organism evidence="2 3">
    <name type="scientific">Metabacillus arenae</name>
    <dbReference type="NCBI Taxonomy" id="2771434"/>
    <lineage>
        <taxon>Bacteria</taxon>
        <taxon>Bacillati</taxon>
        <taxon>Bacillota</taxon>
        <taxon>Bacilli</taxon>
        <taxon>Bacillales</taxon>
        <taxon>Bacillaceae</taxon>
        <taxon>Metabacillus</taxon>
    </lineage>
</organism>